<dbReference type="GO" id="GO:0005524">
    <property type="term" value="F:ATP binding"/>
    <property type="evidence" value="ECO:0007669"/>
    <property type="project" value="UniProtKB-KW"/>
</dbReference>
<dbReference type="STRING" id="1901.BB341_13310"/>
<dbReference type="EMBL" id="CM000913">
    <property type="protein sequence ID" value="EFG08127.1"/>
    <property type="molecule type" value="Genomic_DNA"/>
</dbReference>
<evidence type="ECO:0000256" key="7">
    <source>
        <dbReference type="SAM" id="Phobius"/>
    </source>
</evidence>
<dbReference type="SUPFAM" id="SSF56112">
    <property type="entry name" value="Protein kinase-like (PK-like)"/>
    <property type="match status" value="1"/>
</dbReference>
<dbReference type="PANTHER" id="PTHR24351">
    <property type="entry name" value="RIBOSOMAL PROTEIN S6 KINASE"/>
    <property type="match status" value="1"/>
</dbReference>
<evidence type="ECO:0000313" key="10">
    <source>
        <dbReference type="Proteomes" id="UP000002357"/>
    </source>
</evidence>
<feature type="compositionally biased region" description="Low complexity" evidence="6">
    <location>
        <begin position="57"/>
        <end position="80"/>
    </location>
</feature>
<feature type="domain" description="Protein kinase" evidence="8">
    <location>
        <begin position="99"/>
        <end position="351"/>
    </location>
</feature>
<accession>E2PXN7</accession>
<dbReference type="AlphaFoldDB" id="E2PXN7"/>
<dbReference type="eggNOG" id="COG0515">
    <property type="taxonomic scope" value="Bacteria"/>
</dbReference>
<feature type="compositionally biased region" description="Gly residues" evidence="6">
    <location>
        <begin position="855"/>
        <end position="864"/>
    </location>
</feature>
<dbReference type="InterPro" id="IPR008266">
    <property type="entry name" value="Tyr_kinase_AS"/>
</dbReference>
<feature type="region of interest" description="Disordered" evidence="6">
    <location>
        <begin position="855"/>
        <end position="889"/>
    </location>
</feature>
<feature type="transmembrane region" description="Helical" evidence="7">
    <location>
        <begin position="824"/>
        <end position="843"/>
    </location>
</feature>
<organism evidence="9 10">
    <name type="scientific">Streptomyces clavuligerus</name>
    <dbReference type="NCBI Taxonomy" id="1901"/>
    <lineage>
        <taxon>Bacteria</taxon>
        <taxon>Bacillati</taxon>
        <taxon>Actinomycetota</taxon>
        <taxon>Actinomycetes</taxon>
        <taxon>Kitasatosporales</taxon>
        <taxon>Streptomycetaceae</taxon>
        <taxon>Streptomyces</taxon>
    </lineage>
</organism>
<keyword evidence="1" id="KW-0723">Serine/threonine-protein kinase</keyword>
<keyword evidence="10" id="KW-1185">Reference proteome</keyword>
<protein>
    <submittedName>
        <fullName evidence="9">Protein kinase family protein</fullName>
    </submittedName>
</protein>
<feature type="region of interest" description="Disordered" evidence="6">
    <location>
        <begin position="611"/>
        <end position="651"/>
    </location>
</feature>
<feature type="transmembrane region" description="Helical" evidence="7">
    <location>
        <begin position="737"/>
        <end position="760"/>
    </location>
</feature>
<dbReference type="PROSITE" id="PS00109">
    <property type="entry name" value="PROTEIN_KINASE_TYR"/>
    <property type="match status" value="1"/>
</dbReference>
<dbReference type="Gene3D" id="1.10.510.10">
    <property type="entry name" value="Transferase(Phosphotransferase) domain 1"/>
    <property type="match status" value="1"/>
</dbReference>
<evidence type="ECO:0000256" key="4">
    <source>
        <dbReference type="ARBA" id="ARBA00022777"/>
    </source>
</evidence>
<feature type="region of interest" description="Disordered" evidence="6">
    <location>
        <begin position="1"/>
        <end position="90"/>
    </location>
</feature>
<feature type="compositionally biased region" description="Gly residues" evidence="6">
    <location>
        <begin position="620"/>
        <end position="648"/>
    </location>
</feature>
<name>E2PXN7_STRCL</name>
<dbReference type="SMART" id="SM00220">
    <property type="entry name" value="S_TKc"/>
    <property type="match status" value="1"/>
</dbReference>
<evidence type="ECO:0000313" key="9">
    <source>
        <dbReference type="EMBL" id="EFG08127.1"/>
    </source>
</evidence>
<keyword evidence="7" id="KW-0472">Membrane</keyword>
<keyword evidence="7" id="KW-1133">Transmembrane helix</keyword>
<dbReference type="InterPro" id="IPR011009">
    <property type="entry name" value="Kinase-like_dom_sf"/>
</dbReference>
<dbReference type="KEGG" id="sclf:BB341_13310"/>
<evidence type="ECO:0000256" key="6">
    <source>
        <dbReference type="SAM" id="MobiDB-lite"/>
    </source>
</evidence>
<keyword evidence="7" id="KW-0812">Transmembrane</keyword>
<dbReference type="Proteomes" id="UP000002357">
    <property type="component" value="Chromosome"/>
</dbReference>
<evidence type="ECO:0000259" key="8">
    <source>
        <dbReference type="PROSITE" id="PS50011"/>
    </source>
</evidence>
<evidence type="ECO:0000256" key="5">
    <source>
        <dbReference type="ARBA" id="ARBA00022840"/>
    </source>
</evidence>
<reference evidence="9 10" key="1">
    <citation type="journal article" date="2010" name="Genome Biol. Evol.">
        <title>The sequence of a 1.8-mb bacterial linear plasmid reveals a rich evolutionary reservoir of secondary metabolic pathways.</title>
        <authorList>
            <person name="Medema M.H."/>
            <person name="Trefzer A."/>
            <person name="Kovalchuk A."/>
            <person name="van den Berg M."/>
            <person name="Mueller U."/>
            <person name="Heijne W."/>
            <person name="Wu L."/>
            <person name="Alam M.T."/>
            <person name="Ronning C.M."/>
            <person name="Nierman W.C."/>
            <person name="Bovenberg R.A.L."/>
            <person name="Breitling R."/>
            <person name="Takano E."/>
        </authorList>
    </citation>
    <scope>NUCLEOTIDE SEQUENCE [LARGE SCALE GENOMIC DNA]</scope>
    <source>
        <strain evidence="10">ATCC 27064 / DSM 738 / JCM 4710 / NBRC 13307 / NCIMB 12785 / NRRL 3585 / VKM Ac-602</strain>
    </source>
</reference>
<dbReference type="GO" id="GO:0004674">
    <property type="term" value="F:protein serine/threonine kinase activity"/>
    <property type="evidence" value="ECO:0007669"/>
    <property type="project" value="UniProtKB-KW"/>
</dbReference>
<feature type="transmembrane region" description="Helical" evidence="7">
    <location>
        <begin position="710"/>
        <end position="731"/>
    </location>
</feature>
<keyword evidence="2" id="KW-0808">Transferase</keyword>
<gene>
    <name evidence="9" type="ORF">SCLAV_3056</name>
</gene>
<sequence>MNSVALPPPTEHEPPDPPVTDVEQATDAGPVTDVEPVTGVAPATDIEPRDRPRPRRAPGSSPSSSSSASSASSPSFSSRSLRGDTGGLPRSLHDRFRLLSVLRRPEHPHQAAVFRVRDTAHGAAIRVLKWYDREHAPEPEVWELLRTPHPRLAHLVEADPAGADGHPYDLAPSYGETDLAARSRAEPGPAPVPFVTAVVRQAHEALTTLHGLGVVHRDISPANLVLGSLDPADPELTLVDFGVSAYAPDGRATRGRHWVGTLPYLSPQALIRSQSIHRPADWWSLGMIAAELAGGRHPIRYHGDENIQEEIVSRAPDLRRVTDPRLLVLCRGLLTRDPDHRWGADEVARWLAGELPPVAPPAEGRTAGAAPHGTPERDGLAVEPYAFLGEEFTRPQALAPVFAENWESMRRALRGRRGREEFVRWLGQFDGVAGRDPAERAALTGLLADAPRPATLVRLVSWLGPGLDASYRGHPLDRAGVGELARAALGGDELAGSVVGELREHTLLPLLDHRPGGAGLRRLDRDWVAALSHWESQVENLFAEFPSLRGAEDVVRRLTAVSDHRRAGLLALVAHPAAHRTTLTERAERTLAGLPCPVPWYERLVRDRDGAAHPDAADGTAGGRGTSTGTGRGTGPGTGTGTGRGTGPGRAPSFLPDLVRLALADRLAGLAENESWQERHRADRERAIHRGLLDEDAAARWLRRQDLPPTLGRAVAGALALILPWIFLIGLSDVLGWAPPATVLTAWLLAVPAAAATLAIELLTAYRIGSPAYHPDRSLAGLLVDRALPLARFVRQPGARFPVRGLLLLVPFALLGLAVVHAPWLWPLVTVLALGGWSVRRLHDWHRFTTGLRAGAGAGSGARPGPGPGSTPERERPLPSGRPGNGGGA</sequence>
<keyword evidence="5" id="KW-0067">ATP-binding</keyword>
<evidence type="ECO:0000256" key="1">
    <source>
        <dbReference type="ARBA" id="ARBA00022527"/>
    </source>
</evidence>
<evidence type="ECO:0000256" key="2">
    <source>
        <dbReference type="ARBA" id="ARBA00022679"/>
    </source>
</evidence>
<dbReference type="Pfam" id="PF00069">
    <property type="entry name" value="Pkinase"/>
    <property type="match status" value="1"/>
</dbReference>
<evidence type="ECO:0000256" key="3">
    <source>
        <dbReference type="ARBA" id="ARBA00022741"/>
    </source>
</evidence>
<keyword evidence="3" id="KW-0547">Nucleotide-binding</keyword>
<dbReference type="InterPro" id="IPR000719">
    <property type="entry name" value="Prot_kinase_dom"/>
</dbReference>
<proteinExistence type="predicted"/>
<dbReference type="PROSITE" id="PS50011">
    <property type="entry name" value="PROTEIN_KINASE_DOM"/>
    <property type="match status" value="1"/>
</dbReference>
<keyword evidence="4 9" id="KW-0418">Kinase</keyword>